<dbReference type="Pfam" id="PF01619">
    <property type="entry name" value="Pro_dh"/>
    <property type="match status" value="1"/>
</dbReference>
<dbReference type="AlphaFoldDB" id="A0A6I9QG71"/>
<dbReference type="InterPro" id="IPR029041">
    <property type="entry name" value="FAD-linked_oxidoreductase-like"/>
</dbReference>
<dbReference type="GO" id="GO:0071949">
    <property type="term" value="F:FAD binding"/>
    <property type="evidence" value="ECO:0007669"/>
    <property type="project" value="TreeGrafter"/>
</dbReference>
<dbReference type="InParanoid" id="A0A6I9QG71"/>
<dbReference type="Proteomes" id="UP000504607">
    <property type="component" value="Unplaced"/>
</dbReference>
<evidence type="ECO:0000256" key="3">
    <source>
        <dbReference type="ARBA" id="ARBA00023002"/>
    </source>
</evidence>
<protein>
    <recommendedName>
        <fullName evidence="2 5">Proline dehydrogenase</fullName>
        <ecNumber evidence="2 5">1.5.5.2</ecNumber>
    </recommendedName>
</protein>
<dbReference type="InterPro" id="IPR002872">
    <property type="entry name" value="Proline_DH_dom"/>
</dbReference>
<evidence type="ECO:0000256" key="1">
    <source>
        <dbReference type="ARBA" id="ARBA00005869"/>
    </source>
</evidence>
<keyword evidence="5" id="KW-0274">FAD</keyword>
<keyword evidence="7" id="KW-1185">Reference proteome</keyword>
<proteinExistence type="inferred from homology"/>
<evidence type="ECO:0000256" key="5">
    <source>
        <dbReference type="RuleBase" id="RU364054"/>
    </source>
</evidence>
<keyword evidence="3 5" id="KW-0560">Oxidoreductase</keyword>
<dbReference type="RefSeq" id="XP_010908113.1">
    <property type="nucleotide sequence ID" value="XM_010909811.3"/>
</dbReference>
<dbReference type="GeneID" id="105034598"/>
<comment type="catalytic activity">
    <reaction evidence="5">
        <text>L-proline + a quinone = (S)-1-pyrroline-5-carboxylate + a quinol + H(+)</text>
        <dbReference type="Rhea" id="RHEA:23784"/>
        <dbReference type="ChEBI" id="CHEBI:15378"/>
        <dbReference type="ChEBI" id="CHEBI:17388"/>
        <dbReference type="ChEBI" id="CHEBI:24646"/>
        <dbReference type="ChEBI" id="CHEBI:60039"/>
        <dbReference type="ChEBI" id="CHEBI:132124"/>
        <dbReference type="EC" id="1.5.5.2"/>
    </reaction>
</comment>
<feature type="domain" description="Proline dehydrogenase" evidence="6">
    <location>
        <begin position="137"/>
        <end position="455"/>
    </location>
</feature>
<comment type="similarity">
    <text evidence="1 5">Belongs to the proline oxidase family.</text>
</comment>
<dbReference type="Gene3D" id="3.20.20.220">
    <property type="match status" value="1"/>
</dbReference>
<dbReference type="EC" id="1.5.5.2" evidence="2 5"/>
<dbReference type="SUPFAM" id="SSF51730">
    <property type="entry name" value="FAD-linked oxidoreductase"/>
    <property type="match status" value="1"/>
</dbReference>
<dbReference type="GO" id="GO:0005739">
    <property type="term" value="C:mitochondrion"/>
    <property type="evidence" value="ECO:0007669"/>
    <property type="project" value="TreeGrafter"/>
</dbReference>
<keyword evidence="4 5" id="KW-0642">Proline metabolism</keyword>
<dbReference type="OrthoDB" id="5464at2759"/>
<dbReference type="PANTHER" id="PTHR13914">
    <property type="entry name" value="PROLINE OXIDASE"/>
    <property type="match status" value="1"/>
</dbReference>
<dbReference type="GO" id="GO:0010133">
    <property type="term" value="P:L-proline catabolic process to L-glutamate"/>
    <property type="evidence" value="ECO:0007669"/>
    <property type="project" value="TreeGrafter"/>
</dbReference>
<reference evidence="8" key="1">
    <citation type="submission" date="2025-08" db="UniProtKB">
        <authorList>
            <consortium name="RefSeq"/>
        </authorList>
    </citation>
    <scope>IDENTIFICATION</scope>
</reference>
<accession>A0A6I9QG71</accession>
<sequence>MAAVTRIPPRISQHLLRSLSSLTSPPLNLTEKLPEPADGPPARILDLTDTERLFAAVPTGSLLRSLATLYAFAFDPVVDLGTAVMRSRAVHATRLGGAALLAAVRGTVFRHFCAGEGLEEAGRTLRVLWEEVGLKGILDYGLEDASDGAACDRNLDGFLQTVEMASSLPPTSVSICAKITALCPISLLERVSDLLRWEQNDPSFHLPWKACSFPIFSKSSPLYLTPSIPDPLTEEEERELQLAHQRLSKLCERCSEANLPLLIDAEYASVQPAIDYFTYRAAIQFNRGEQTVVYGTIQAYLRDSKERLVEVVQAAEREGISIGVKLVRGAYLTRETQLASSLGVPSPIHENIQATHRCYNDCALFMLERVRRGAGAVVLATHNIESGKTAAAMAEELGIRKGNQNLHFAQLLGMADGLSLGLRNAGFQVSKYLPFGPVNQIIPYLLRRAEENKGFLSSSALDRQLLRMELTRRCKTALVGRV</sequence>
<dbReference type="FunCoup" id="A0A6I9QG71">
    <property type="interactions" value="417"/>
</dbReference>
<keyword evidence="5" id="KW-0285">Flavoprotein</keyword>
<evidence type="ECO:0000259" key="6">
    <source>
        <dbReference type="Pfam" id="PF01619"/>
    </source>
</evidence>
<dbReference type="InterPro" id="IPR015659">
    <property type="entry name" value="Proline_oxidase"/>
</dbReference>
<evidence type="ECO:0000313" key="7">
    <source>
        <dbReference type="Proteomes" id="UP000504607"/>
    </source>
</evidence>
<dbReference type="KEGG" id="egu:105034598"/>
<evidence type="ECO:0000313" key="8">
    <source>
        <dbReference type="RefSeq" id="XP_010908113.1"/>
    </source>
</evidence>
<evidence type="ECO:0000256" key="2">
    <source>
        <dbReference type="ARBA" id="ARBA00012695"/>
    </source>
</evidence>
<evidence type="ECO:0000256" key="4">
    <source>
        <dbReference type="ARBA" id="ARBA00023062"/>
    </source>
</evidence>
<gene>
    <name evidence="8" type="primary">LOC105034598</name>
</gene>
<name>A0A6I9QG71_ELAGV</name>
<comment type="cofactor">
    <cofactor evidence="5">
        <name>FAD</name>
        <dbReference type="ChEBI" id="CHEBI:57692"/>
    </cofactor>
</comment>
<organism evidence="7 8">
    <name type="scientific">Elaeis guineensis var. tenera</name>
    <name type="common">Oil palm</name>
    <dbReference type="NCBI Taxonomy" id="51953"/>
    <lineage>
        <taxon>Eukaryota</taxon>
        <taxon>Viridiplantae</taxon>
        <taxon>Streptophyta</taxon>
        <taxon>Embryophyta</taxon>
        <taxon>Tracheophyta</taxon>
        <taxon>Spermatophyta</taxon>
        <taxon>Magnoliopsida</taxon>
        <taxon>Liliopsida</taxon>
        <taxon>Arecaceae</taxon>
        <taxon>Arecoideae</taxon>
        <taxon>Cocoseae</taxon>
        <taxon>Elaeidinae</taxon>
        <taxon>Elaeis</taxon>
    </lineage>
</organism>
<dbReference type="PANTHER" id="PTHR13914:SF0">
    <property type="entry name" value="PROLINE DEHYDROGENASE 1, MITOCHONDRIAL"/>
    <property type="match status" value="1"/>
</dbReference>
<dbReference type="GO" id="GO:0004657">
    <property type="term" value="F:proline dehydrogenase activity"/>
    <property type="evidence" value="ECO:0007669"/>
    <property type="project" value="UniProtKB-EC"/>
</dbReference>
<comment type="function">
    <text evidence="5">Converts proline to delta-1-pyrroline-5-carboxylate.</text>
</comment>